<reference evidence="7 8" key="1">
    <citation type="submission" date="2019-07" db="EMBL/GenBank/DDBJ databases">
        <title>Whole genome shotgun sequence of Pseudoalteromonas espejiana NBRC 102222.</title>
        <authorList>
            <person name="Hosoyama A."/>
            <person name="Uohara A."/>
            <person name="Ohji S."/>
            <person name="Ichikawa N."/>
        </authorList>
    </citation>
    <scope>NUCLEOTIDE SEQUENCE [LARGE SCALE GENOMIC DNA]</scope>
    <source>
        <strain evidence="7 8">NBRC 102222</strain>
    </source>
</reference>
<evidence type="ECO:0000256" key="5">
    <source>
        <dbReference type="ARBA" id="ARBA00022801"/>
    </source>
</evidence>
<keyword evidence="5" id="KW-0378">Hydrolase</keyword>
<dbReference type="InterPro" id="IPR032466">
    <property type="entry name" value="Metal_Hydrolase"/>
</dbReference>
<protein>
    <submittedName>
        <fullName evidence="7">Dihydroorotase</fullName>
    </submittedName>
</protein>
<comment type="caution">
    <text evidence="7">The sequence shown here is derived from an EMBL/GenBank/DDBJ whole genome shotgun (WGS) entry which is preliminary data.</text>
</comment>
<keyword evidence="4" id="KW-0479">Metal-binding</keyword>
<evidence type="ECO:0000256" key="2">
    <source>
        <dbReference type="ARBA" id="ARBA00002368"/>
    </source>
</evidence>
<evidence type="ECO:0000313" key="8">
    <source>
        <dbReference type="Proteomes" id="UP000321419"/>
    </source>
</evidence>
<evidence type="ECO:0000256" key="3">
    <source>
        <dbReference type="ARBA" id="ARBA00010286"/>
    </source>
</evidence>
<dbReference type="GO" id="GO:0005737">
    <property type="term" value="C:cytoplasm"/>
    <property type="evidence" value="ECO:0007669"/>
    <property type="project" value="TreeGrafter"/>
</dbReference>
<name>A0A510Y0X8_9GAMM</name>
<dbReference type="PROSITE" id="PS00483">
    <property type="entry name" value="DIHYDROOROTASE_2"/>
    <property type="match status" value="1"/>
</dbReference>
<feature type="domain" description="Amidohydrolase-related" evidence="6">
    <location>
        <begin position="51"/>
        <end position="423"/>
    </location>
</feature>
<organism evidence="7 8">
    <name type="scientific">Pseudoalteromonas espejiana</name>
    <dbReference type="NCBI Taxonomy" id="28107"/>
    <lineage>
        <taxon>Bacteria</taxon>
        <taxon>Pseudomonadati</taxon>
        <taxon>Pseudomonadota</taxon>
        <taxon>Gammaproteobacteria</taxon>
        <taxon>Alteromonadales</taxon>
        <taxon>Pseudoalteromonadaceae</taxon>
        <taxon>Pseudoalteromonas</taxon>
    </lineage>
</organism>
<dbReference type="Gene3D" id="3.20.20.140">
    <property type="entry name" value="Metal-dependent hydrolases"/>
    <property type="match status" value="1"/>
</dbReference>
<dbReference type="PANTHER" id="PTHR43668:SF4">
    <property type="entry name" value="ALLANTOINASE"/>
    <property type="match status" value="1"/>
</dbReference>
<evidence type="ECO:0000259" key="6">
    <source>
        <dbReference type="Pfam" id="PF01979"/>
    </source>
</evidence>
<comment type="cofactor">
    <cofactor evidence="1">
        <name>Zn(2+)</name>
        <dbReference type="ChEBI" id="CHEBI:29105"/>
    </cofactor>
</comment>
<gene>
    <name evidence="7" type="ORF">PES01_38270</name>
</gene>
<dbReference type="InterPro" id="IPR011059">
    <property type="entry name" value="Metal-dep_hydrolase_composite"/>
</dbReference>
<dbReference type="InterPro" id="IPR006680">
    <property type="entry name" value="Amidohydro-rel"/>
</dbReference>
<dbReference type="InterPro" id="IPR002195">
    <property type="entry name" value="Dihydroorotase_CS"/>
</dbReference>
<keyword evidence="8" id="KW-1185">Reference proteome</keyword>
<comment type="function">
    <text evidence="2">Catalyzes the reversible cyclization of carbamoyl aspartate to dihydroorotate.</text>
</comment>
<dbReference type="NCBIfam" id="NF006688">
    <property type="entry name" value="PRK09236.1"/>
    <property type="match status" value="1"/>
</dbReference>
<dbReference type="PANTHER" id="PTHR43668">
    <property type="entry name" value="ALLANTOINASE"/>
    <property type="match status" value="1"/>
</dbReference>
<evidence type="ECO:0000256" key="4">
    <source>
        <dbReference type="ARBA" id="ARBA00022723"/>
    </source>
</evidence>
<dbReference type="EMBL" id="BJUM01000068">
    <property type="protein sequence ID" value="GEK56982.1"/>
    <property type="molecule type" value="Genomic_DNA"/>
</dbReference>
<dbReference type="InterPro" id="IPR050138">
    <property type="entry name" value="DHOase/Allantoinase_Hydrolase"/>
</dbReference>
<dbReference type="Gene3D" id="2.30.40.10">
    <property type="entry name" value="Urease, subunit C, domain 1"/>
    <property type="match status" value="1"/>
</dbReference>
<dbReference type="SUPFAM" id="SSF51556">
    <property type="entry name" value="Metallo-dependent hydrolases"/>
    <property type="match status" value="1"/>
</dbReference>
<sequence length="444" mass="49220">MKSQLIKNAQLVNEGKTQLADVRITNQFIECIAPNITPSENDDVIDAKGAYLLPGMIDDQVHFREPGLTHKGSILTESRAAVAGGITSYMEMPNVNPSTTNKAALEEKYAIAEQHSYANYSFYLGATEHNLDDIKALDPKKVCGVKVFMGASTGNLLVENPEALEGIFRECPVLIVTHCEDGKTISKNNQRYEQQGIIPNITDHPKIRDAEACYASSSYAVSLAKKYNAQLHVLHITTEKELSLFTKGDIANKSITAEACVHHLYFSEQDYPALGNLIKCNPAIKANTDRDALINAVKNNQIDIIATDHAPHTWQEKQTDYVNAPAGLPLVEHALLSLLEHVKHSRLSIEQVVEKTAHNPALRFCINKRGFIKEGYYADLVLVSTQHTTKVSHDSCRYLCGWTPFDGVEFSSKIVSTWVNGERLYDGKTVTKPSKPAMPLVFNR</sequence>
<dbReference type="GO" id="GO:0004038">
    <property type="term" value="F:allantoinase activity"/>
    <property type="evidence" value="ECO:0007669"/>
    <property type="project" value="TreeGrafter"/>
</dbReference>
<comment type="similarity">
    <text evidence="3">Belongs to the metallo-dependent hydrolases superfamily. DHOase family. Class I DHOase subfamily.</text>
</comment>
<proteinExistence type="inferred from homology"/>
<dbReference type="GO" id="GO:0006145">
    <property type="term" value="P:purine nucleobase catabolic process"/>
    <property type="evidence" value="ECO:0007669"/>
    <property type="project" value="TreeGrafter"/>
</dbReference>
<dbReference type="CDD" id="cd01318">
    <property type="entry name" value="DHOase_IIb"/>
    <property type="match status" value="1"/>
</dbReference>
<dbReference type="GO" id="GO:0046872">
    <property type="term" value="F:metal ion binding"/>
    <property type="evidence" value="ECO:0007669"/>
    <property type="project" value="UniProtKB-KW"/>
</dbReference>
<evidence type="ECO:0000313" key="7">
    <source>
        <dbReference type="EMBL" id="GEK56982.1"/>
    </source>
</evidence>
<dbReference type="SUPFAM" id="SSF51338">
    <property type="entry name" value="Composite domain of metallo-dependent hydrolases"/>
    <property type="match status" value="1"/>
</dbReference>
<dbReference type="AlphaFoldDB" id="A0A510Y0X8"/>
<dbReference type="OrthoDB" id="5687299at2"/>
<evidence type="ECO:0000256" key="1">
    <source>
        <dbReference type="ARBA" id="ARBA00001947"/>
    </source>
</evidence>
<dbReference type="Proteomes" id="UP000321419">
    <property type="component" value="Unassembled WGS sequence"/>
</dbReference>
<dbReference type="RefSeq" id="WP_089349239.1">
    <property type="nucleotide sequence ID" value="NZ_BJUM01000068.1"/>
</dbReference>
<accession>A0A510Y0X8</accession>
<dbReference type="Pfam" id="PF01979">
    <property type="entry name" value="Amidohydro_1"/>
    <property type="match status" value="1"/>
</dbReference>